<gene>
    <name evidence="17" type="ORF">MONAX_5E047454</name>
</gene>
<dbReference type="CDD" id="cd06469">
    <property type="entry name" value="p23_DYX1C1_like"/>
    <property type="match status" value="1"/>
</dbReference>
<feature type="compositionally biased region" description="Basic and acidic residues" evidence="15">
    <location>
        <begin position="821"/>
        <end position="831"/>
    </location>
</feature>
<evidence type="ECO:0000256" key="10">
    <source>
        <dbReference type="ARBA" id="ARBA00024190"/>
    </source>
</evidence>
<feature type="compositionally biased region" description="Basic residues" evidence="15">
    <location>
        <begin position="832"/>
        <end position="842"/>
    </location>
</feature>
<dbReference type="GO" id="GO:0043005">
    <property type="term" value="C:neuron projection"/>
    <property type="evidence" value="ECO:0007669"/>
    <property type="project" value="UniProtKB-SubCell"/>
</dbReference>
<keyword evidence="8" id="KW-0539">Nucleus</keyword>
<dbReference type="GO" id="GO:0007399">
    <property type="term" value="P:nervous system development"/>
    <property type="evidence" value="ECO:0007669"/>
    <property type="project" value="UniProtKB-KW"/>
</dbReference>
<feature type="region of interest" description="Disordered" evidence="15">
    <location>
        <begin position="175"/>
        <end position="209"/>
    </location>
</feature>
<evidence type="ECO:0000256" key="14">
    <source>
        <dbReference type="SAM" id="Coils"/>
    </source>
</evidence>
<evidence type="ECO:0000256" key="4">
    <source>
        <dbReference type="ARBA" id="ARBA00022737"/>
    </source>
</evidence>
<dbReference type="PANTHER" id="PTHR28638:SF2">
    <property type="entry name" value="CELL CYCLE PROGRESSION PROTEIN 1"/>
    <property type="match status" value="1"/>
</dbReference>
<evidence type="ECO:0000256" key="6">
    <source>
        <dbReference type="ARBA" id="ARBA00022902"/>
    </source>
</evidence>
<dbReference type="InterPro" id="IPR019734">
    <property type="entry name" value="TPR_rpt"/>
</dbReference>
<comment type="subcellular location">
    <subcellularLocation>
        <location evidence="2">Cell projection</location>
        <location evidence="2">Neuron projection</location>
    </subcellularLocation>
    <subcellularLocation>
        <location evidence="10">Dynein axonemal particle</location>
    </subcellularLocation>
    <subcellularLocation>
        <location evidence="1">Nucleus</location>
    </subcellularLocation>
</comment>
<evidence type="ECO:0000256" key="8">
    <source>
        <dbReference type="ARBA" id="ARBA00023242"/>
    </source>
</evidence>
<dbReference type="GO" id="GO:0005634">
    <property type="term" value="C:nucleus"/>
    <property type="evidence" value="ECO:0007669"/>
    <property type="project" value="UniProtKB-SubCell"/>
</dbReference>
<dbReference type="SUPFAM" id="SSF49764">
    <property type="entry name" value="HSP20-like chaperones"/>
    <property type="match status" value="1"/>
</dbReference>
<dbReference type="InterPro" id="IPR011990">
    <property type="entry name" value="TPR-like_helical_dom_sf"/>
</dbReference>
<dbReference type="InterPro" id="IPR007052">
    <property type="entry name" value="CS_dom"/>
</dbReference>
<evidence type="ECO:0000256" key="11">
    <source>
        <dbReference type="ARBA" id="ARBA00024430"/>
    </source>
</evidence>
<dbReference type="GO" id="GO:0003341">
    <property type="term" value="P:cilium movement"/>
    <property type="evidence" value="ECO:0007669"/>
    <property type="project" value="InterPro"/>
</dbReference>
<dbReference type="InterPro" id="IPR008978">
    <property type="entry name" value="HSP20-like_chaperone"/>
</dbReference>
<evidence type="ECO:0000256" key="2">
    <source>
        <dbReference type="ARBA" id="ARBA00004487"/>
    </source>
</evidence>
<feature type="domain" description="CS" evidence="16">
    <location>
        <begin position="3"/>
        <end position="87"/>
    </location>
</feature>
<evidence type="ECO:0000256" key="1">
    <source>
        <dbReference type="ARBA" id="ARBA00004123"/>
    </source>
</evidence>
<feature type="region of interest" description="Disordered" evidence="15">
    <location>
        <begin position="937"/>
        <end position="962"/>
    </location>
</feature>
<evidence type="ECO:0000313" key="18">
    <source>
        <dbReference type="Proteomes" id="UP000335636"/>
    </source>
</evidence>
<comment type="function">
    <text evidence="12">Involved in neuronal migration during development of the cerebral neocortex. May regulate the stability and proteasomal degradation of the estrogen receptors that play an important role in neuronal differentiation, survival and plasticity. Axonemal dynein assembly factor required for ciliary motility.</text>
</comment>
<dbReference type="AlphaFoldDB" id="A0A5E4C597"/>
<reference evidence="17" key="1">
    <citation type="submission" date="2019-04" db="EMBL/GenBank/DDBJ databases">
        <authorList>
            <person name="Alioto T."/>
            <person name="Alioto T."/>
        </authorList>
    </citation>
    <scope>NUCLEOTIDE SEQUENCE [LARGE SCALE GENOMIC DNA]</scope>
</reference>
<feature type="coiled-coil region" evidence="14">
    <location>
        <begin position="670"/>
        <end position="752"/>
    </location>
</feature>
<dbReference type="Gene3D" id="1.25.40.10">
    <property type="entry name" value="Tetratricopeptide repeat domain"/>
    <property type="match status" value="1"/>
</dbReference>
<dbReference type="Gene3D" id="2.60.40.790">
    <property type="match status" value="1"/>
</dbReference>
<dbReference type="PANTHER" id="PTHR28638">
    <property type="entry name" value="CELL CYCLE PROGRESSION PROTEIN 1"/>
    <property type="match status" value="1"/>
</dbReference>
<feature type="compositionally biased region" description="Basic and acidic residues" evidence="15">
    <location>
        <begin position="553"/>
        <end position="571"/>
    </location>
</feature>
<keyword evidence="5" id="KW-0802">TPR repeat</keyword>
<dbReference type="InterPro" id="IPR037894">
    <property type="entry name" value="CS_DYX1C1"/>
</dbReference>
<evidence type="ECO:0000313" key="17">
    <source>
        <dbReference type="EMBL" id="VTJ76052.1"/>
    </source>
</evidence>
<keyword evidence="4" id="KW-0677">Repeat</keyword>
<sequence>MPLLVSNYSWQQTKTAVFLSLPLRGVCVRDADVFCTENYLKVNFPPFLFEAFLYAPIDDASSKAKIGNDTIVFTLYKKEAVMWETLSMSSVDKEMMQIIREKSILQAQEKAKEATEAKATAKREDQKYTLNVMMQIEEEERKKIEDMKENERKKATKELEAWKECQRKAEERKRIQKEEKLHQQEKQIDEERKKLRHKNLTKNSTSKNLATKERNSENIFLGKLKEDCIPAPRSVGNIKINFTPRVFPTALRESKVAEEEEWLHKQAEARKAMNTDIPEFCDLKEDEKNPEWLKEKGNKLFATEDYLAAINAYNLAIRLNNKIPLLYLNRAACHLKLKNLHKAIEDSSKALELLTPHVADNANARMKAHVRRGTAFCQLELEASLAPEAVTAATVTAGCVWWRWRCRVRPEKCLKIPVTVIHLVVGLSSIMRGLIRKKAAKIAHSFEVEEERSPEDNVYFGTASDDSDIVTLEPPKLEEFGNQEVTIVKEAQSSEDFNMGSSSSSQYTFCQPETVFSSQPSDGESSSDETSNQPSPAFRRRRARKKTISTSESEERLPAEQENEPSKEMSKRQFSSGLNKCVVLALVIAVSMGFGHFYGTIQIQKHQELVRKIHEDELNDMKDYLSQCQKKQGPFIDSKSLKENLARCWTLTESEKISFDTQKKSLATENQYLRISLEKEEKAISALQEELMKLREQIRILEDKGRNTELVTENQKLKQHLEEEKQKVHSFLSQRETLLAETKMLKRELERERLIAMTLRVELQQLSTSQSQDNLDSPNILTEKKEIAVLQERLTELEQKLNFEQQRSDLWERLYVEAKDQNGKQETDGKKKGSRGNHRAKNKSKETFLGTVKETFDAMKNSTKEFVRHHKEKIKQAKEAVKENLKKFSDSVKSTFRHFKDTTKNIFDEKGNKRFSAPREETAEKPRTVFRDCLHPQNKAPMQDQNRGGPTLQREGRKEKPTHFEEFRKNTNLQKCSAEHDDCRGSYLRKACSGIFEYAQQESLNPFKVMMNPVRIDEFRQLIERYLLKELDAFHHWKELDQFINKFFLNGVFIHDQKLFTDFVNDVKDYLKDMKEYQVDNEGVFEKLDGYIYRHFFGHTFPPPYGPSRPDRKQRMVNIENSRHRKQEQKHLQPQPYKREGKWHKYGRTNGRHMANLEIELGQLPFDPKY</sequence>
<feature type="region of interest" description="Disordered" evidence="15">
    <location>
        <begin position="821"/>
        <end position="845"/>
    </location>
</feature>
<comment type="caution">
    <text evidence="17">The sequence shown here is derived from an EMBL/GenBank/DDBJ whole genome shotgun (WGS) entry which is preliminary data.</text>
</comment>
<protein>
    <recommendedName>
        <fullName evidence="11">Dynein axonemal assembly factor 4</fullName>
    </recommendedName>
    <alternativeName>
        <fullName evidence="13">Dyslexia susceptibility 1 candidate gene 1 protein homolog</fullName>
    </alternativeName>
</protein>
<evidence type="ECO:0000256" key="12">
    <source>
        <dbReference type="ARBA" id="ARBA00053919"/>
    </source>
</evidence>
<keyword evidence="9" id="KW-0966">Cell projection</keyword>
<dbReference type="SMART" id="SM00028">
    <property type="entry name" value="TPR"/>
    <property type="match status" value="2"/>
</dbReference>
<evidence type="ECO:0000259" key="16">
    <source>
        <dbReference type="PROSITE" id="PS51203"/>
    </source>
</evidence>
<feature type="coiled-coil region" evidence="14">
    <location>
        <begin position="780"/>
        <end position="814"/>
    </location>
</feature>
<keyword evidence="7 14" id="KW-0175">Coiled coil</keyword>
<dbReference type="FunFam" id="2.60.40.790:FF:000015">
    <property type="entry name" value="dynein assembly factor 4, axonemal isoform X1"/>
    <property type="match status" value="1"/>
</dbReference>
<evidence type="ECO:0000256" key="9">
    <source>
        <dbReference type="ARBA" id="ARBA00023273"/>
    </source>
</evidence>
<dbReference type="Pfam" id="PF04969">
    <property type="entry name" value="CS"/>
    <property type="match status" value="1"/>
</dbReference>
<feature type="compositionally biased region" description="Basic residues" evidence="15">
    <location>
        <begin position="538"/>
        <end position="547"/>
    </location>
</feature>
<dbReference type="InterPro" id="IPR051990">
    <property type="entry name" value="CCPG1/PBIP1"/>
</dbReference>
<evidence type="ECO:0000256" key="13">
    <source>
        <dbReference type="ARBA" id="ARBA00078001"/>
    </source>
</evidence>
<keyword evidence="3" id="KW-0963">Cytoplasm</keyword>
<feature type="region of interest" description="Disordered" evidence="15">
    <location>
        <begin position="514"/>
        <end position="571"/>
    </location>
</feature>
<dbReference type="SUPFAM" id="SSF48452">
    <property type="entry name" value="TPR-like"/>
    <property type="match status" value="1"/>
</dbReference>
<evidence type="ECO:0000256" key="15">
    <source>
        <dbReference type="SAM" id="MobiDB-lite"/>
    </source>
</evidence>
<name>A0A5E4C597_MARMO</name>
<feature type="compositionally biased region" description="Basic and acidic residues" evidence="15">
    <location>
        <begin position="175"/>
        <end position="193"/>
    </location>
</feature>
<dbReference type="PROSITE" id="PS51203">
    <property type="entry name" value="CS"/>
    <property type="match status" value="1"/>
</dbReference>
<organism evidence="17 18">
    <name type="scientific">Marmota monax</name>
    <name type="common">Woodchuck</name>
    <dbReference type="NCBI Taxonomy" id="9995"/>
    <lineage>
        <taxon>Eukaryota</taxon>
        <taxon>Metazoa</taxon>
        <taxon>Chordata</taxon>
        <taxon>Craniata</taxon>
        <taxon>Vertebrata</taxon>
        <taxon>Euteleostomi</taxon>
        <taxon>Mammalia</taxon>
        <taxon>Eutheria</taxon>
        <taxon>Euarchontoglires</taxon>
        <taxon>Glires</taxon>
        <taxon>Rodentia</taxon>
        <taxon>Sciuromorpha</taxon>
        <taxon>Sciuridae</taxon>
        <taxon>Xerinae</taxon>
        <taxon>Marmotini</taxon>
        <taxon>Marmota</taxon>
    </lineage>
</organism>
<accession>A0A5E4C597</accession>
<dbReference type="GO" id="GO:0016020">
    <property type="term" value="C:membrane"/>
    <property type="evidence" value="ECO:0007669"/>
    <property type="project" value="TreeGrafter"/>
</dbReference>
<keyword evidence="18" id="KW-1185">Reference proteome</keyword>
<evidence type="ECO:0000256" key="5">
    <source>
        <dbReference type="ARBA" id="ARBA00022803"/>
    </source>
</evidence>
<dbReference type="FunFam" id="1.25.40.10:FF:000176">
    <property type="entry name" value="dynein assembly factor 4, axonemal isoform X1"/>
    <property type="match status" value="1"/>
</dbReference>
<proteinExistence type="predicted"/>
<dbReference type="GO" id="GO:0120293">
    <property type="term" value="C:dynein axonemal particle"/>
    <property type="evidence" value="ECO:0007669"/>
    <property type="project" value="UniProtKB-SubCell"/>
</dbReference>
<evidence type="ECO:0000256" key="3">
    <source>
        <dbReference type="ARBA" id="ARBA00022490"/>
    </source>
</evidence>
<evidence type="ECO:0000256" key="7">
    <source>
        <dbReference type="ARBA" id="ARBA00023054"/>
    </source>
</evidence>
<dbReference type="EMBL" id="CABDUW010000854">
    <property type="protein sequence ID" value="VTJ76052.1"/>
    <property type="molecule type" value="Genomic_DNA"/>
</dbReference>
<dbReference type="Proteomes" id="UP000335636">
    <property type="component" value="Unassembled WGS sequence"/>
</dbReference>
<keyword evidence="6" id="KW-0524">Neurogenesis</keyword>